<organism evidence="8 9">
    <name type="scientific">Exophiala bonariae</name>
    <dbReference type="NCBI Taxonomy" id="1690606"/>
    <lineage>
        <taxon>Eukaryota</taxon>
        <taxon>Fungi</taxon>
        <taxon>Dikarya</taxon>
        <taxon>Ascomycota</taxon>
        <taxon>Pezizomycotina</taxon>
        <taxon>Eurotiomycetes</taxon>
        <taxon>Chaetothyriomycetidae</taxon>
        <taxon>Chaetothyriales</taxon>
        <taxon>Herpotrichiellaceae</taxon>
        <taxon>Exophiala</taxon>
    </lineage>
</organism>
<dbReference type="InterPro" id="IPR002083">
    <property type="entry name" value="MATH/TRAF_dom"/>
</dbReference>
<sequence>MASSQNSPVLVQHASPPHTLSPTMPVVSISAFEPPPLPESMFSPTRTIPPFDQDTATVSVQEADTEMANTQAPIPVPVQEPSPVVETPPPPREELTSIPEPEAATIDHLAEDPTTHTQQPSPEQDGLPPTPPAAAEPGPEVPEWATWEDDNSTPNEEEMTQINARDFELSALDVPSVEKRIYYDVDDPDQRPIKKLRLSWVIKNLRGTRNKPNPSRVMISPPAEVDGNYWQIKLYPRGNKCSSLSAYIRCTPVPPKLEPDTTDSTFAFYEGAPEADLGNDAVPTQTLTIEATSKPEIKITPAQSPDGQEPQKQESSQEGTQESSQETDSQDSEAVTTDNTSSTDALKQDKPVDLTWRVAAQLGMIMYNPAEPRTCTYMSSEHQFSCANDDWGWTNFHGSWREIHRRQHAQRTALLQNDTIAIDAYIRIFDDPTQALWWHSSESEAQWDSKALAGYFPMGTPPLYHSPAVAGITAWLLLAPFRKALQAADAGEWRIKSQSRPRPLLEHLQKIIFLMKWLDKASEPYVDLNDAIVHLTRSGESFTDVMTFWEVLRRGMELELADDSNFMQAMAKIFDSSKGPICIPPLPVEGVSDIQQGLDKVLPAANIKSRLPDLLSLPLAREKFDKKTREWKLMYDRIMLNDQVMALDQSEEGSRASYTLYGFMVQVGERNSGKFYTVLRPNGPGTKWLAFEDGDGNKIFSYTRKRINEYEGLEGQALKDLTSTRQTAYLAMYIRTSCVSEYLTGTLEEFKLPQWMKTSDFTYVPADGQFTEPTVAEKTDQVRVECYSDDCLRGREGLLDTTKIRTQAEHKGQYQCLVVPNTTTYQEIRAQLSRKLNIKDPSLIQLFKLRHKDAREHTWGSPAQLKPVKPRKLISSGLLEGQSLCLWYFETTEDVDRWGDSVDSRIVTETADIDHEPLGGNAVPFEPVAEPEEPTQPVMAAPDAEQASVQEAVVADLVRAAVVHETVPLPSEDTGEGVDTTMHTLEDTTVTAEDNMLGAVPHGHLVDAANHDTDPAAPSTLMAEEPTESPENPAPLTSAEEQIVAAIVTQDAEMMDFTMQNTVEEEVPQHPPEYESSDSSESESSISAGSYIYGIIQVLDLDKQNFSVFGTFFAKTDANIKDFLRTRMGYIAADKDFNVWRRISEVGGRKIGADKTFSREKGIDHGANFIVGEVLSEAELKEYEQQGKFTDPWTLSTYLRMVERKHPVKSLTTDDAVEVAVFGADYFKGPLVNGRGHGQKCLCITGTGNVYEGPLVCDKKSGKGGKMTYQNGDTYEGEWEADERHGQGTFIENRTGNKYVGGFEYGKRWGMGTTYWQVADEQADLCQICYGEEIDALFFDCGHVCACVECARQCDICPICRKSVKQVVKMFRA</sequence>
<evidence type="ECO:0000313" key="8">
    <source>
        <dbReference type="EMBL" id="KAK5063187.1"/>
    </source>
</evidence>
<keyword evidence="3" id="KW-0677">Repeat</keyword>
<name>A0AAV9NPR9_9EURO</name>
<dbReference type="SUPFAM" id="SSF82185">
    <property type="entry name" value="Histone H3 K4-specific methyltransferase SET7/9 N-terminal domain"/>
    <property type="match status" value="1"/>
</dbReference>
<dbReference type="InterPro" id="IPR013083">
    <property type="entry name" value="Znf_RING/FYVE/PHD"/>
</dbReference>
<feature type="compositionally biased region" description="Pro residues" evidence="5">
    <location>
        <begin position="74"/>
        <end position="90"/>
    </location>
</feature>
<reference evidence="8 9" key="1">
    <citation type="submission" date="2023-08" db="EMBL/GenBank/DDBJ databases">
        <title>Black Yeasts Isolated from many extreme environments.</title>
        <authorList>
            <person name="Coleine C."/>
            <person name="Stajich J.E."/>
            <person name="Selbmann L."/>
        </authorList>
    </citation>
    <scope>NUCLEOTIDE SEQUENCE [LARGE SCALE GENOMIC DNA]</scope>
    <source>
        <strain evidence="8 9">CCFEE 5792</strain>
    </source>
</reference>
<dbReference type="SUPFAM" id="SSF54001">
    <property type="entry name" value="Cysteine proteinases"/>
    <property type="match status" value="1"/>
</dbReference>
<dbReference type="InterPro" id="IPR003409">
    <property type="entry name" value="MORN"/>
</dbReference>
<feature type="compositionally biased region" description="Acidic residues" evidence="5">
    <location>
        <begin position="146"/>
        <end position="158"/>
    </location>
</feature>
<dbReference type="PROSITE" id="PS50089">
    <property type="entry name" value="ZF_RING_2"/>
    <property type="match status" value="1"/>
</dbReference>
<feature type="region of interest" description="Disordered" evidence="5">
    <location>
        <begin position="1"/>
        <end position="158"/>
    </location>
</feature>
<dbReference type="GeneID" id="89973442"/>
<dbReference type="InterPro" id="IPR038765">
    <property type="entry name" value="Papain-like_cys_pep_sf"/>
</dbReference>
<feature type="region of interest" description="Disordered" evidence="5">
    <location>
        <begin position="1010"/>
        <end position="1036"/>
    </location>
</feature>
<protein>
    <recommendedName>
        <fullName evidence="10">RING-type domain-containing protein</fullName>
    </recommendedName>
</protein>
<feature type="region of interest" description="Disordered" evidence="5">
    <location>
        <begin position="1064"/>
        <end position="1083"/>
    </location>
</feature>
<dbReference type="EMBL" id="JAVRRD010000002">
    <property type="protein sequence ID" value="KAK5063187.1"/>
    <property type="molecule type" value="Genomic_DNA"/>
</dbReference>
<proteinExistence type="predicted"/>
<dbReference type="Proteomes" id="UP001358417">
    <property type="component" value="Unassembled WGS sequence"/>
</dbReference>
<keyword evidence="4" id="KW-0862">Zinc</keyword>
<dbReference type="PANTHER" id="PTHR43215:SF14">
    <property type="entry name" value="RADIAL SPOKE HEAD 1 HOMOLOG"/>
    <property type="match status" value="1"/>
</dbReference>
<dbReference type="CDD" id="cd00121">
    <property type="entry name" value="MATH"/>
    <property type="match status" value="1"/>
</dbReference>
<dbReference type="Gene3D" id="2.60.210.10">
    <property type="entry name" value="Apoptosis, Tumor Necrosis Factor Receptor Associated Protein 2, Chain A"/>
    <property type="match status" value="1"/>
</dbReference>
<dbReference type="Gene3D" id="3.30.40.10">
    <property type="entry name" value="Zinc/RING finger domain, C3HC4 (zinc finger)"/>
    <property type="match status" value="1"/>
</dbReference>
<dbReference type="Gene3D" id="3.90.70.10">
    <property type="entry name" value="Cysteine proteinases"/>
    <property type="match status" value="1"/>
</dbReference>
<feature type="compositionally biased region" description="Polar residues" evidence="5">
    <location>
        <begin position="54"/>
        <end position="72"/>
    </location>
</feature>
<evidence type="ECO:0000256" key="3">
    <source>
        <dbReference type="ARBA" id="ARBA00022737"/>
    </source>
</evidence>
<comment type="caution">
    <text evidence="8">The sequence shown here is derived from an EMBL/GenBank/DDBJ whole genome shotgun (WGS) entry which is preliminary data.</text>
</comment>
<evidence type="ECO:0000256" key="1">
    <source>
        <dbReference type="ARBA" id="ARBA00004496"/>
    </source>
</evidence>
<evidence type="ECO:0008006" key="10">
    <source>
        <dbReference type="Google" id="ProtNLM"/>
    </source>
</evidence>
<dbReference type="SUPFAM" id="SSF57850">
    <property type="entry name" value="RING/U-box"/>
    <property type="match status" value="1"/>
</dbReference>
<dbReference type="PANTHER" id="PTHR43215">
    <property type="entry name" value="RADIAL SPOKE HEAD 1 HOMOLOG"/>
    <property type="match status" value="1"/>
</dbReference>
<keyword evidence="4" id="KW-0479">Metal-binding</keyword>
<feature type="region of interest" description="Disordered" evidence="5">
    <location>
        <begin position="288"/>
        <end position="348"/>
    </location>
</feature>
<evidence type="ECO:0000259" key="7">
    <source>
        <dbReference type="PROSITE" id="PS50144"/>
    </source>
</evidence>
<evidence type="ECO:0000256" key="4">
    <source>
        <dbReference type="PROSITE-ProRule" id="PRU00175"/>
    </source>
</evidence>
<feature type="compositionally biased region" description="Low complexity" evidence="5">
    <location>
        <begin position="313"/>
        <end position="327"/>
    </location>
</feature>
<dbReference type="SUPFAM" id="SSF49599">
    <property type="entry name" value="TRAF domain-like"/>
    <property type="match status" value="1"/>
</dbReference>
<keyword evidence="4" id="KW-0863">Zinc-finger</keyword>
<feature type="domain" description="MATH" evidence="7">
    <location>
        <begin position="195"/>
        <end position="426"/>
    </location>
</feature>
<dbReference type="PROSITE" id="PS50144">
    <property type="entry name" value="MATH"/>
    <property type="match status" value="1"/>
</dbReference>
<feature type="compositionally biased region" description="Polar residues" evidence="5">
    <location>
        <begin position="334"/>
        <end position="345"/>
    </location>
</feature>
<dbReference type="Gene3D" id="2.20.110.10">
    <property type="entry name" value="Histone H3 K4-specific methyltransferase SET7/9 N-terminal domain"/>
    <property type="match status" value="1"/>
</dbReference>
<evidence type="ECO:0000259" key="6">
    <source>
        <dbReference type="PROSITE" id="PS50089"/>
    </source>
</evidence>
<accession>A0AAV9NPR9</accession>
<dbReference type="SMART" id="SM00698">
    <property type="entry name" value="MORN"/>
    <property type="match status" value="2"/>
</dbReference>
<evidence type="ECO:0000256" key="5">
    <source>
        <dbReference type="SAM" id="MobiDB-lite"/>
    </source>
</evidence>
<dbReference type="InterPro" id="IPR008974">
    <property type="entry name" value="TRAF-like"/>
</dbReference>
<dbReference type="GO" id="GO:0005737">
    <property type="term" value="C:cytoplasm"/>
    <property type="evidence" value="ECO:0007669"/>
    <property type="project" value="UniProtKB-SubCell"/>
</dbReference>
<gene>
    <name evidence="8" type="ORF">LTR84_005264</name>
</gene>
<dbReference type="GO" id="GO:0008270">
    <property type="term" value="F:zinc ion binding"/>
    <property type="evidence" value="ECO:0007669"/>
    <property type="project" value="UniProtKB-KW"/>
</dbReference>
<dbReference type="RefSeq" id="XP_064711459.1">
    <property type="nucleotide sequence ID" value="XM_064848835.1"/>
</dbReference>
<evidence type="ECO:0000313" key="9">
    <source>
        <dbReference type="Proteomes" id="UP001358417"/>
    </source>
</evidence>
<comment type="subcellular location">
    <subcellularLocation>
        <location evidence="1">Cytoplasm</location>
    </subcellularLocation>
</comment>
<dbReference type="Pfam" id="PF13920">
    <property type="entry name" value="zf-C3HC4_3"/>
    <property type="match status" value="1"/>
</dbReference>
<evidence type="ECO:0000256" key="2">
    <source>
        <dbReference type="ARBA" id="ARBA00022490"/>
    </source>
</evidence>
<feature type="domain" description="RING-type" evidence="6">
    <location>
        <begin position="1326"/>
        <end position="1361"/>
    </location>
</feature>
<dbReference type="InterPro" id="IPR001841">
    <property type="entry name" value="Znf_RING"/>
</dbReference>
<keyword evidence="9" id="KW-1185">Reference proteome</keyword>
<keyword evidence="2" id="KW-0963">Cytoplasm</keyword>